<protein>
    <submittedName>
        <fullName evidence="1">Uncharacterized protein</fullName>
    </submittedName>
</protein>
<proteinExistence type="predicted"/>
<comment type="caution">
    <text evidence="1">The sequence shown here is derived from an EMBL/GenBank/DDBJ whole genome shotgun (WGS) entry which is preliminary data.</text>
</comment>
<evidence type="ECO:0000313" key="1">
    <source>
        <dbReference type="EMBL" id="KAJ8119244.1"/>
    </source>
</evidence>
<evidence type="ECO:0000313" key="2">
    <source>
        <dbReference type="Proteomes" id="UP001153334"/>
    </source>
</evidence>
<sequence>MATLSAMYNNQLGDVHDAFVQVDAKREVIMALGKLLVGYSLNDAYDIRLTHKHFDISDGERVVGFGGKDMMLSTICKDGDEIPRDLLRKYNIDLKPDGAVTPSDYFISDDGEAIPYEFVYGDNEVAGNQGHGKLTEEFLTAWSAILRDYGLGGLLGLSVRDDSVPVSAHEKSDPEARLNMLYYEEPTEEEKAALLTTTWRIGEVNGIIEAKQCNYCYDLQYHHKNCTAPGK</sequence>
<gene>
    <name evidence="1" type="ORF">ONZ43_g3766</name>
</gene>
<name>A0ACC2IVW5_9PEZI</name>
<accession>A0ACC2IVW5</accession>
<reference evidence="1" key="1">
    <citation type="submission" date="2022-11" db="EMBL/GenBank/DDBJ databases">
        <title>Genome Sequence of Nemania bipapillata.</title>
        <authorList>
            <person name="Buettner E."/>
        </authorList>
    </citation>
    <scope>NUCLEOTIDE SEQUENCE</scope>
    <source>
        <strain evidence="1">CP14</strain>
    </source>
</reference>
<organism evidence="1 2">
    <name type="scientific">Nemania bipapillata</name>
    <dbReference type="NCBI Taxonomy" id="110536"/>
    <lineage>
        <taxon>Eukaryota</taxon>
        <taxon>Fungi</taxon>
        <taxon>Dikarya</taxon>
        <taxon>Ascomycota</taxon>
        <taxon>Pezizomycotina</taxon>
        <taxon>Sordariomycetes</taxon>
        <taxon>Xylariomycetidae</taxon>
        <taxon>Xylariales</taxon>
        <taxon>Xylariaceae</taxon>
        <taxon>Nemania</taxon>
    </lineage>
</organism>
<keyword evidence="2" id="KW-1185">Reference proteome</keyword>
<dbReference type="EMBL" id="JAPESX010000922">
    <property type="protein sequence ID" value="KAJ8119244.1"/>
    <property type="molecule type" value="Genomic_DNA"/>
</dbReference>
<dbReference type="Proteomes" id="UP001153334">
    <property type="component" value="Unassembled WGS sequence"/>
</dbReference>